<dbReference type="GO" id="GO:0006564">
    <property type="term" value="P:L-serine biosynthetic process"/>
    <property type="evidence" value="ECO:0007669"/>
    <property type="project" value="UniProtKB-KW"/>
</dbReference>
<dbReference type="PANTHER" id="PTHR43344">
    <property type="entry name" value="PHOSPHOSERINE PHOSPHATASE"/>
    <property type="match status" value="1"/>
</dbReference>
<dbReference type="GO" id="GO:0005737">
    <property type="term" value="C:cytoplasm"/>
    <property type="evidence" value="ECO:0007669"/>
    <property type="project" value="TreeGrafter"/>
</dbReference>
<evidence type="ECO:0000256" key="8">
    <source>
        <dbReference type="ARBA" id="ARBA00022801"/>
    </source>
</evidence>
<evidence type="ECO:0000256" key="11">
    <source>
        <dbReference type="ARBA" id="ARBA00031693"/>
    </source>
</evidence>
<evidence type="ECO:0000256" key="9">
    <source>
        <dbReference type="ARBA" id="ARBA00022842"/>
    </source>
</evidence>
<accession>A0A857C5M0</accession>
<keyword evidence="8 15" id="KW-0378">Hydrolase</keyword>
<dbReference type="AlphaFoldDB" id="A0A857C5M0"/>
<dbReference type="PANTHER" id="PTHR43344:SF2">
    <property type="entry name" value="PHOSPHOSERINE PHOSPHATASE"/>
    <property type="match status" value="1"/>
</dbReference>
<evidence type="ECO:0000256" key="5">
    <source>
        <dbReference type="ARBA" id="ARBA00015196"/>
    </source>
</evidence>
<dbReference type="SFLD" id="SFLDG01136">
    <property type="entry name" value="C1.6:_Phosphoserine_Phosphatas"/>
    <property type="match status" value="1"/>
</dbReference>
<dbReference type="InterPro" id="IPR036412">
    <property type="entry name" value="HAD-like_sf"/>
</dbReference>
<evidence type="ECO:0000256" key="1">
    <source>
        <dbReference type="ARBA" id="ARBA00001946"/>
    </source>
</evidence>
<feature type="active site" description="Nucleophile" evidence="14">
    <location>
        <position position="88"/>
    </location>
</feature>
<dbReference type="Pfam" id="PF12710">
    <property type="entry name" value="HAD"/>
    <property type="match status" value="1"/>
</dbReference>
<keyword evidence="10" id="KW-0718">Serine biosynthesis</keyword>
<dbReference type="SUPFAM" id="SSF56784">
    <property type="entry name" value="HAD-like"/>
    <property type="match status" value="1"/>
</dbReference>
<evidence type="ECO:0000256" key="6">
    <source>
        <dbReference type="ARBA" id="ARBA00022605"/>
    </source>
</evidence>
<feature type="active site" description="Proton donor" evidence="14">
    <location>
        <position position="90"/>
    </location>
</feature>
<gene>
    <name evidence="15" type="primary">serB</name>
    <name evidence="15" type="ORF">GH266_06490</name>
</gene>
<reference evidence="15 16" key="1">
    <citation type="submission" date="2019-12" db="EMBL/GenBank/DDBJ databases">
        <title>The genome of Stappia indica PHM037.</title>
        <authorList>
            <person name="Kacar D."/>
            <person name="Galan B."/>
            <person name="Canedo L."/>
            <person name="Rodriguez P."/>
            <person name="de la Calle F."/>
            <person name="Garcia J.L."/>
        </authorList>
    </citation>
    <scope>NUCLEOTIDE SEQUENCE [LARGE SCALE GENOMIC DNA]</scope>
    <source>
        <strain evidence="15 16">PHM037</strain>
    </source>
</reference>
<evidence type="ECO:0000313" key="15">
    <source>
        <dbReference type="EMBL" id="QGZ34191.1"/>
    </source>
</evidence>
<evidence type="ECO:0000256" key="4">
    <source>
        <dbReference type="ARBA" id="ARBA00012640"/>
    </source>
</evidence>
<keyword evidence="7" id="KW-0479">Metal-binding</keyword>
<keyword evidence="9" id="KW-0460">Magnesium</keyword>
<keyword evidence="6" id="KW-0028">Amino-acid biosynthesis</keyword>
<dbReference type="InterPro" id="IPR023214">
    <property type="entry name" value="HAD_sf"/>
</dbReference>
<sequence>MSLVATLVANPSRPALDEMLVARALHVLPAGSAADWLAAGIACDLAFGGRPEQAGEFDARLREVLADAPVDVLVQKHEGRRKRLLIADMDSTMIGQECIDELADAVGKKDVIAAITERAMRGELEFEPALRERAAMLEGLPASVIGEVLQNQITLTPGARALVGTMRAHGAYCALVSGGFTAFTAEIAEQLGFHENRANTLGIADGRLTGKVGEPILGREAKRQRLEELLAEKGLAAEAAIAVGDGANDLAMIERAGLGVAYHAKPAVAAAADARVDHGDLTALLYFQGYRASEFAAG</sequence>
<comment type="similarity">
    <text evidence="3">Belongs to the HAD-like hydrolase superfamily. SerB family.</text>
</comment>
<evidence type="ECO:0000256" key="3">
    <source>
        <dbReference type="ARBA" id="ARBA00009184"/>
    </source>
</evidence>
<dbReference type="CDD" id="cd07500">
    <property type="entry name" value="HAD_PSP"/>
    <property type="match status" value="1"/>
</dbReference>
<protein>
    <recommendedName>
        <fullName evidence="5">Phosphoserine phosphatase</fullName>
        <ecNumber evidence="4">3.1.3.3</ecNumber>
    </recommendedName>
    <alternativeName>
        <fullName evidence="11">O-phosphoserine phosphohydrolase</fullName>
    </alternativeName>
</protein>
<comment type="pathway">
    <text evidence="2">Amino-acid biosynthesis; L-serine biosynthesis; L-serine from 3-phospho-D-glycerate: step 3/3.</text>
</comment>
<dbReference type="OrthoDB" id="9792539at2"/>
<dbReference type="SFLD" id="SFLDF00029">
    <property type="entry name" value="phosphoserine_phosphatase"/>
    <property type="match status" value="1"/>
</dbReference>
<comment type="cofactor">
    <cofactor evidence="1">
        <name>Mg(2+)</name>
        <dbReference type="ChEBI" id="CHEBI:18420"/>
    </cofactor>
</comment>
<dbReference type="Gene3D" id="3.40.50.1000">
    <property type="entry name" value="HAD superfamily/HAD-like"/>
    <property type="match status" value="1"/>
</dbReference>
<dbReference type="NCBIfam" id="TIGR01488">
    <property type="entry name" value="HAD-SF-IB"/>
    <property type="match status" value="1"/>
</dbReference>
<dbReference type="KEGG" id="siw:GH266_06490"/>
<name>A0A857C5M0_9HYPH</name>
<dbReference type="SFLD" id="SFLDS00003">
    <property type="entry name" value="Haloacid_Dehalogenase"/>
    <property type="match status" value="1"/>
</dbReference>
<evidence type="ECO:0000256" key="10">
    <source>
        <dbReference type="ARBA" id="ARBA00023299"/>
    </source>
</evidence>
<dbReference type="SFLD" id="SFLDG01137">
    <property type="entry name" value="C1.6.1:_Phosphoserine_Phosphat"/>
    <property type="match status" value="1"/>
</dbReference>
<dbReference type="RefSeq" id="WP_158193171.1">
    <property type="nucleotide sequence ID" value="NZ_CP046908.1"/>
</dbReference>
<dbReference type="EC" id="3.1.3.3" evidence="4"/>
<dbReference type="UniPathway" id="UPA00135">
    <property type="reaction ID" value="UER00198"/>
</dbReference>
<evidence type="ECO:0000256" key="2">
    <source>
        <dbReference type="ARBA" id="ARBA00005135"/>
    </source>
</evidence>
<dbReference type="NCBIfam" id="TIGR00338">
    <property type="entry name" value="serB"/>
    <property type="match status" value="1"/>
</dbReference>
<dbReference type="InterPro" id="IPR050582">
    <property type="entry name" value="HAD-like_SerB"/>
</dbReference>
<comment type="catalytic activity">
    <reaction evidence="12">
        <text>O-phospho-L-serine + H2O = L-serine + phosphate</text>
        <dbReference type="Rhea" id="RHEA:21208"/>
        <dbReference type="ChEBI" id="CHEBI:15377"/>
        <dbReference type="ChEBI" id="CHEBI:33384"/>
        <dbReference type="ChEBI" id="CHEBI:43474"/>
        <dbReference type="ChEBI" id="CHEBI:57524"/>
        <dbReference type="EC" id="3.1.3.3"/>
    </reaction>
</comment>
<dbReference type="EMBL" id="CP046908">
    <property type="protein sequence ID" value="QGZ34191.1"/>
    <property type="molecule type" value="Genomic_DNA"/>
</dbReference>
<evidence type="ECO:0000256" key="7">
    <source>
        <dbReference type="ARBA" id="ARBA00022723"/>
    </source>
</evidence>
<dbReference type="GO" id="GO:0000287">
    <property type="term" value="F:magnesium ion binding"/>
    <property type="evidence" value="ECO:0007669"/>
    <property type="project" value="TreeGrafter"/>
</dbReference>
<evidence type="ECO:0000256" key="12">
    <source>
        <dbReference type="ARBA" id="ARBA00048138"/>
    </source>
</evidence>
<evidence type="ECO:0000256" key="13">
    <source>
        <dbReference type="ARBA" id="ARBA00048523"/>
    </source>
</evidence>
<comment type="catalytic activity">
    <reaction evidence="13">
        <text>O-phospho-D-serine + H2O = D-serine + phosphate</text>
        <dbReference type="Rhea" id="RHEA:24873"/>
        <dbReference type="ChEBI" id="CHEBI:15377"/>
        <dbReference type="ChEBI" id="CHEBI:35247"/>
        <dbReference type="ChEBI" id="CHEBI:43474"/>
        <dbReference type="ChEBI" id="CHEBI:58680"/>
        <dbReference type="EC" id="3.1.3.3"/>
    </reaction>
</comment>
<evidence type="ECO:0000256" key="14">
    <source>
        <dbReference type="PIRSR" id="PIRSR604469-1"/>
    </source>
</evidence>
<evidence type="ECO:0000313" key="16">
    <source>
        <dbReference type="Proteomes" id="UP000435648"/>
    </source>
</evidence>
<dbReference type="GO" id="GO:0036424">
    <property type="term" value="F:L-phosphoserine phosphatase activity"/>
    <property type="evidence" value="ECO:0007669"/>
    <property type="project" value="InterPro"/>
</dbReference>
<organism evidence="15 16">
    <name type="scientific">Stappia indica</name>
    <dbReference type="NCBI Taxonomy" id="538381"/>
    <lineage>
        <taxon>Bacteria</taxon>
        <taxon>Pseudomonadati</taxon>
        <taxon>Pseudomonadota</taxon>
        <taxon>Alphaproteobacteria</taxon>
        <taxon>Hyphomicrobiales</taxon>
        <taxon>Stappiaceae</taxon>
        <taxon>Stappia</taxon>
    </lineage>
</organism>
<proteinExistence type="inferred from homology"/>
<dbReference type="InterPro" id="IPR004469">
    <property type="entry name" value="PSP"/>
</dbReference>
<dbReference type="Proteomes" id="UP000435648">
    <property type="component" value="Chromosome"/>
</dbReference>